<keyword evidence="6 11" id="KW-0067">ATP-binding</keyword>
<name>A0A7Y9TI07_9BACT</name>
<evidence type="ECO:0000256" key="6">
    <source>
        <dbReference type="ARBA" id="ARBA00022840"/>
    </source>
</evidence>
<evidence type="ECO:0000256" key="8">
    <source>
        <dbReference type="ARBA" id="ARBA00022989"/>
    </source>
</evidence>
<proteinExistence type="inferred from homology"/>
<evidence type="ECO:0000256" key="7">
    <source>
        <dbReference type="ARBA" id="ARBA00022958"/>
    </source>
</evidence>
<dbReference type="PANTHER" id="PTHR30042">
    <property type="entry name" value="POTASSIUM-TRANSPORTING ATPASE C CHAIN"/>
    <property type="match status" value="1"/>
</dbReference>
<keyword evidence="5 11" id="KW-0547">Nucleotide-binding</keyword>
<comment type="subunit">
    <text evidence="11">The system is composed of three essential subunits: KdpA, KdpB and KdpC.</text>
</comment>
<keyword evidence="7 11" id="KW-0630">Potassium</keyword>
<dbReference type="Proteomes" id="UP000589520">
    <property type="component" value="Unassembled WGS sequence"/>
</dbReference>
<dbReference type="EMBL" id="JACCCW010000002">
    <property type="protein sequence ID" value="NYF80485.1"/>
    <property type="molecule type" value="Genomic_DNA"/>
</dbReference>
<comment type="function">
    <text evidence="11">Part of the high-affinity ATP-driven potassium transport (or Kdp) system, which catalyzes the hydrolysis of ATP coupled with the electrogenic transport of potassium into the cytoplasm. This subunit acts as a catalytic chaperone that increases the ATP-binding affinity of the ATP-hydrolyzing subunit KdpB by the formation of a transient KdpB/KdpC/ATP ternary complex.</text>
</comment>
<evidence type="ECO:0000256" key="2">
    <source>
        <dbReference type="ARBA" id="ARBA00022475"/>
    </source>
</evidence>
<keyword evidence="9 11" id="KW-0406">Ion transport</keyword>
<evidence type="ECO:0000256" key="10">
    <source>
        <dbReference type="ARBA" id="ARBA00023136"/>
    </source>
</evidence>
<dbReference type="GO" id="GO:0005524">
    <property type="term" value="F:ATP binding"/>
    <property type="evidence" value="ECO:0007669"/>
    <property type="project" value="UniProtKB-UniRule"/>
</dbReference>
<evidence type="ECO:0000256" key="9">
    <source>
        <dbReference type="ARBA" id="ARBA00023065"/>
    </source>
</evidence>
<comment type="similarity">
    <text evidence="11">Belongs to the KdpC family.</text>
</comment>
<dbReference type="NCBIfam" id="NF001454">
    <property type="entry name" value="PRK00315.1"/>
    <property type="match status" value="1"/>
</dbReference>
<dbReference type="PANTHER" id="PTHR30042:SF2">
    <property type="entry name" value="POTASSIUM-TRANSPORTING ATPASE KDPC SUBUNIT"/>
    <property type="match status" value="1"/>
</dbReference>
<comment type="caution">
    <text evidence="12">The sequence shown here is derived from an EMBL/GenBank/DDBJ whole genome shotgun (WGS) entry which is preliminary data.</text>
</comment>
<dbReference type="NCBIfam" id="TIGR00681">
    <property type="entry name" value="kdpC"/>
    <property type="match status" value="1"/>
</dbReference>
<evidence type="ECO:0000256" key="5">
    <source>
        <dbReference type="ARBA" id="ARBA00022741"/>
    </source>
</evidence>
<keyword evidence="8 11" id="KW-1133">Transmembrane helix</keyword>
<organism evidence="12 13">
    <name type="scientific">Granulicella arctica</name>
    <dbReference type="NCBI Taxonomy" id="940613"/>
    <lineage>
        <taxon>Bacteria</taxon>
        <taxon>Pseudomonadati</taxon>
        <taxon>Acidobacteriota</taxon>
        <taxon>Terriglobia</taxon>
        <taxon>Terriglobales</taxon>
        <taxon>Acidobacteriaceae</taxon>
        <taxon>Granulicella</taxon>
    </lineage>
</organism>
<dbReference type="GO" id="GO:0008556">
    <property type="term" value="F:P-type potassium transmembrane transporter activity"/>
    <property type="evidence" value="ECO:0007669"/>
    <property type="project" value="InterPro"/>
</dbReference>
<comment type="subcellular location">
    <subcellularLocation>
        <location evidence="11">Cell membrane</location>
        <topology evidence="11">Single-pass membrane protein</topology>
    </subcellularLocation>
</comment>
<keyword evidence="4 11" id="KW-0812">Transmembrane</keyword>
<accession>A0A7Y9TI07</accession>
<dbReference type="InterPro" id="IPR003820">
    <property type="entry name" value="KdpC"/>
</dbReference>
<keyword evidence="3 11" id="KW-0633">Potassium transport</keyword>
<protein>
    <recommendedName>
        <fullName evidence="11">Potassium-transporting ATPase KdpC subunit</fullName>
    </recommendedName>
    <alternativeName>
        <fullName evidence="11">ATP phosphohydrolase [potassium-transporting] C chain</fullName>
    </alternativeName>
    <alternativeName>
        <fullName evidence="11">Potassium-binding and translocating subunit C</fullName>
    </alternativeName>
    <alternativeName>
        <fullName evidence="11">Potassium-translocating ATPase C chain</fullName>
    </alternativeName>
</protein>
<dbReference type="PIRSF" id="PIRSF001296">
    <property type="entry name" value="K_ATPase_KdpC"/>
    <property type="match status" value="1"/>
</dbReference>
<sequence>MKRVLVTSILYTAITALILGIGYPLAMTGIAQVFFKDKANGQLIVKDGQIIGSQLIGQSFTGASYFHSRPSAAGTGYDASSSSGSNLGPTSKALIDRVTTSTATEQGIGPVPIDLVTTSGSGLDPDITPDAAFYQIPRISRERRIPVAVLTQLVQAHVQMRQFGLLGEPHVNVLDLNLALNDLGQKNSN</sequence>
<evidence type="ECO:0000256" key="4">
    <source>
        <dbReference type="ARBA" id="ARBA00022692"/>
    </source>
</evidence>
<evidence type="ECO:0000256" key="1">
    <source>
        <dbReference type="ARBA" id="ARBA00022448"/>
    </source>
</evidence>
<keyword evidence="13" id="KW-1185">Reference proteome</keyword>
<evidence type="ECO:0000256" key="3">
    <source>
        <dbReference type="ARBA" id="ARBA00022538"/>
    </source>
</evidence>
<evidence type="ECO:0000313" key="13">
    <source>
        <dbReference type="Proteomes" id="UP000589520"/>
    </source>
</evidence>
<evidence type="ECO:0000313" key="12">
    <source>
        <dbReference type="EMBL" id="NYF80485.1"/>
    </source>
</evidence>
<dbReference type="AlphaFoldDB" id="A0A7Y9TI07"/>
<dbReference type="HAMAP" id="MF_00276">
    <property type="entry name" value="KdpC"/>
    <property type="match status" value="1"/>
</dbReference>
<dbReference type="RefSeq" id="WP_179491916.1">
    <property type="nucleotide sequence ID" value="NZ_JACCCW010000002.1"/>
</dbReference>
<keyword evidence="2 11" id="KW-1003">Cell membrane</keyword>
<keyword evidence="1 11" id="KW-0813">Transport</keyword>
<dbReference type="Pfam" id="PF02669">
    <property type="entry name" value="KdpC"/>
    <property type="match status" value="1"/>
</dbReference>
<dbReference type="GO" id="GO:0005886">
    <property type="term" value="C:plasma membrane"/>
    <property type="evidence" value="ECO:0007669"/>
    <property type="project" value="UniProtKB-SubCell"/>
</dbReference>
<keyword evidence="10 11" id="KW-0472">Membrane</keyword>
<reference evidence="12 13" key="1">
    <citation type="submission" date="2020-07" db="EMBL/GenBank/DDBJ databases">
        <title>Genomic Encyclopedia of Type Strains, Phase IV (KMG-V): Genome sequencing to study the core and pangenomes of soil and plant-associated prokaryotes.</title>
        <authorList>
            <person name="Whitman W."/>
        </authorList>
    </citation>
    <scope>NUCLEOTIDE SEQUENCE [LARGE SCALE GENOMIC DNA]</scope>
    <source>
        <strain evidence="12 13">X4EP2</strain>
    </source>
</reference>
<gene>
    <name evidence="11" type="primary">kdpC</name>
    <name evidence="12" type="ORF">HDF17_002805</name>
</gene>
<evidence type="ECO:0000256" key="11">
    <source>
        <dbReference type="HAMAP-Rule" id="MF_00276"/>
    </source>
</evidence>